<proteinExistence type="predicted"/>
<sequence>FPYSMVMEDLRDLKLSDGLSLQPPLGSGYGPLGLRVKEYLMDHQVSDGPSPSSSEVQRDNFKCDLPR</sequence>
<feature type="non-terminal residue" evidence="2">
    <location>
        <position position="1"/>
    </location>
</feature>
<gene>
    <name evidence="2" type="ORF">HAX54_041968</name>
</gene>
<evidence type="ECO:0000313" key="2">
    <source>
        <dbReference type="EMBL" id="MCE2055090.1"/>
    </source>
</evidence>
<evidence type="ECO:0000256" key="1">
    <source>
        <dbReference type="SAM" id="MobiDB-lite"/>
    </source>
</evidence>
<feature type="region of interest" description="Disordered" evidence="1">
    <location>
        <begin position="43"/>
        <end position="67"/>
    </location>
</feature>
<feature type="compositionally biased region" description="Basic and acidic residues" evidence="1">
    <location>
        <begin position="56"/>
        <end position="67"/>
    </location>
</feature>
<dbReference type="Proteomes" id="UP000823775">
    <property type="component" value="Unassembled WGS sequence"/>
</dbReference>
<feature type="non-terminal residue" evidence="2">
    <location>
        <position position="67"/>
    </location>
</feature>
<name>A0ABS8W1P0_DATST</name>
<comment type="caution">
    <text evidence="2">The sequence shown here is derived from an EMBL/GenBank/DDBJ whole genome shotgun (WGS) entry which is preliminary data.</text>
</comment>
<protein>
    <submittedName>
        <fullName evidence="2">Uncharacterized protein</fullName>
    </submittedName>
</protein>
<accession>A0ABS8W1P0</accession>
<reference evidence="2 3" key="1">
    <citation type="journal article" date="2021" name="BMC Genomics">
        <title>Datura genome reveals duplications of psychoactive alkaloid biosynthetic genes and high mutation rate following tissue culture.</title>
        <authorList>
            <person name="Rajewski A."/>
            <person name="Carter-House D."/>
            <person name="Stajich J."/>
            <person name="Litt A."/>
        </authorList>
    </citation>
    <scope>NUCLEOTIDE SEQUENCE [LARGE SCALE GENOMIC DNA]</scope>
    <source>
        <strain evidence="2">AR-01</strain>
    </source>
</reference>
<evidence type="ECO:0000313" key="3">
    <source>
        <dbReference type="Proteomes" id="UP000823775"/>
    </source>
</evidence>
<organism evidence="2 3">
    <name type="scientific">Datura stramonium</name>
    <name type="common">Jimsonweed</name>
    <name type="synonym">Common thornapple</name>
    <dbReference type="NCBI Taxonomy" id="4076"/>
    <lineage>
        <taxon>Eukaryota</taxon>
        <taxon>Viridiplantae</taxon>
        <taxon>Streptophyta</taxon>
        <taxon>Embryophyta</taxon>
        <taxon>Tracheophyta</taxon>
        <taxon>Spermatophyta</taxon>
        <taxon>Magnoliopsida</taxon>
        <taxon>eudicotyledons</taxon>
        <taxon>Gunneridae</taxon>
        <taxon>Pentapetalae</taxon>
        <taxon>asterids</taxon>
        <taxon>lamiids</taxon>
        <taxon>Solanales</taxon>
        <taxon>Solanaceae</taxon>
        <taxon>Solanoideae</taxon>
        <taxon>Datureae</taxon>
        <taxon>Datura</taxon>
    </lineage>
</organism>
<dbReference type="EMBL" id="JACEIK010006103">
    <property type="protein sequence ID" value="MCE2055090.1"/>
    <property type="molecule type" value="Genomic_DNA"/>
</dbReference>
<keyword evidence="3" id="KW-1185">Reference proteome</keyword>